<feature type="signal peptide" evidence="4">
    <location>
        <begin position="1"/>
        <end position="22"/>
    </location>
</feature>
<dbReference type="Pfam" id="PF03865">
    <property type="entry name" value="ShlB"/>
    <property type="match status" value="1"/>
</dbReference>
<dbReference type="PANTHER" id="PTHR34597">
    <property type="entry name" value="SLR1661 PROTEIN"/>
    <property type="match status" value="1"/>
</dbReference>
<feature type="domain" description="Polypeptide-transport-associated ShlB-type" evidence="6">
    <location>
        <begin position="78"/>
        <end position="146"/>
    </location>
</feature>
<dbReference type="Proteomes" id="UP000188602">
    <property type="component" value="Unassembled WGS sequence"/>
</dbReference>
<evidence type="ECO:0000259" key="5">
    <source>
        <dbReference type="Pfam" id="PF03865"/>
    </source>
</evidence>
<dbReference type="InterPro" id="IPR027282">
    <property type="entry name" value="TPS"/>
</dbReference>
<proteinExistence type="predicted"/>
<accession>A0A1V3JPK1</accession>
<evidence type="ECO:0000256" key="2">
    <source>
        <dbReference type="ARBA" id="ARBA00022692"/>
    </source>
</evidence>
<evidence type="ECO:0000256" key="4">
    <source>
        <dbReference type="SAM" id="SignalP"/>
    </source>
</evidence>
<keyword evidence="1" id="KW-1134">Transmembrane beta strand</keyword>
<dbReference type="InterPro" id="IPR013686">
    <property type="entry name" value="Polypept-transport_assoc_ShlB"/>
</dbReference>
<dbReference type="PANTHER" id="PTHR34597:SF3">
    <property type="entry name" value="OUTER MEMBRANE TRANSPORTER CDIB"/>
    <property type="match status" value="1"/>
</dbReference>
<protein>
    <submittedName>
        <fullName evidence="8">Hemin-binding protein</fullName>
    </submittedName>
</protein>
<sequence length="549" mass="62786">MPKIKKPLIFLFSFALPMVVWAGNVPRETQEFNRFQQDAKQQLEQFQQARQQRWVEQHQYQQQQAEQNQADLSQACLPYSGIRFVGFHLIDPTVFAPMQGECLNETRLNQLSRDITAAYLDLGYIYNPFQFEDDHSGVLIMRVMEGKIAKLSGESSRLNFAMLMPNALGNPLNVKDLDQALDQANKMAGSKVSVDVLPAKNGEIELAFVNDEKARFNGFIGADNYASKRVGRWQSRVGVNIDSPLGLSDTLYLSAAHSLKSFSHNFNRSVALFHSVPYGYWTLSTFGSISQFKYQIPLQQTEAQQKGYTWQAAFRADYTFNRGSNSISSAYGQLERLRSKSYFQDALIQLQSPALTTMQWGVNHLQLFPNGSLIADINYERGLKWWNATANQGRDQPEGQFNKWVADLNFNYFHQVFGQTFHQSARLLGQYSQNYLPAIKQADFLGRYAIRGFNDLSQSNEKSIIWQNNLAWLYENENQQISPYVGLDLGIQKASSGDTHSQRALGYAIGLKIIHPRWQTQLEWATGRLFRSNQILQERSVYVNVNVYF</sequence>
<dbReference type="OrthoDB" id="290122at2"/>
<comment type="caution">
    <text evidence="8">The sequence shown here is derived from an EMBL/GenBank/DDBJ whole genome shotgun (WGS) entry which is preliminary data.</text>
</comment>
<dbReference type="Gene3D" id="2.40.160.50">
    <property type="entry name" value="membrane protein fhac: a member of the omp85/tpsb transporter family"/>
    <property type="match status" value="1"/>
</dbReference>
<organism evidence="8 9">
    <name type="scientific">Rodentibacter myodis</name>
    <dbReference type="NCBI Taxonomy" id="1907939"/>
    <lineage>
        <taxon>Bacteria</taxon>
        <taxon>Pseudomonadati</taxon>
        <taxon>Pseudomonadota</taxon>
        <taxon>Gammaproteobacteria</taxon>
        <taxon>Pasteurellales</taxon>
        <taxon>Pasteurellaceae</taxon>
        <taxon>Rodentibacter</taxon>
    </lineage>
</organism>
<feature type="domain" description="Haemolysin activator HlyB C-terminal" evidence="5">
    <location>
        <begin position="202"/>
        <end position="512"/>
    </location>
</feature>
<dbReference type="PIRSF" id="PIRSF029745">
    <property type="entry name" value="FhaC"/>
    <property type="match status" value="1"/>
</dbReference>
<evidence type="ECO:0000313" key="8">
    <source>
        <dbReference type="EMBL" id="OOF58743.1"/>
    </source>
</evidence>
<evidence type="ECO:0000256" key="3">
    <source>
        <dbReference type="ARBA" id="ARBA00023237"/>
    </source>
</evidence>
<dbReference type="InterPro" id="IPR051544">
    <property type="entry name" value="TPS_OM_transporter"/>
</dbReference>
<evidence type="ECO:0000313" key="9">
    <source>
        <dbReference type="Proteomes" id="UP000188602"/>
    </source>
</evidence>
<evidence type="ECO:0000256" key="1">
    <source>
        <dbReference type="ARBA" id="ARBA00022452"/>
    </source>
</evidence>
<dbReference type="GO" id="GO:0098046">
    <property type="term" value="C:type V protein secretion system complex"/>
    <property type="evidence" value="ECO:0007669"/>
    <property type="project" value="TreeGrafter"/>
</dbReference>
<dbReference type="STRING" id="1907939.BKL49_06230"/>
<keyword evidence="2" id="KW-0812">Transmembrane</keyword>
<dbReference type="Pfam" id="PF08479">
    <property type="entry name" value="POTRA_2"/>
    <property type="match status" value="1"/>
</dbReference>
<keyword evidence="9" id="KW-1185">Reference proteome</keyword>
<name>A0A1V3JPK1_9PAST</name>
<dbReference type="InterPro" id="IPR005565">
    <property type="entry name" value="Hemolysn_activator_HlyB_C"/>
</dbReference>
<keyword evidence="1" id="KW-0472">Membrane</keyword>
<feature type="chain" id="PRO_5012934512" evidence="4">
    <location>
        <begin position="23"/>
        <end position="549"/>
    </location>
</feature>
<gene>
    <name evidence="8" type="ORF">BKL49_06230</name>
</gene>
<reference evidence="8 9" key="1">
    <citation type="submission" date="2016-10" db="EMBL/GenBank/DDBJ databases">
        <title>Rodentibacter gen. nov. and new species.</title>
        <authorList>
            <person name="Christensen H."/>
        </authorList>
    </citation>
    <scope>NUCLEOTIDE SEQUENCE [LARGE SCALE GENOMIC DNA]</scope>
    <source>
        <strain evidence="8 9">Ac151</strain>
    </source>
</reference>
<dbReference type="EMBL" id="MLHQ01000014">
    <property type="protein sequence ID" value="OOF58743.1"/>
    <property type="molecule type" value="Genomic_DNA"/>
</dbReference>
<dbReference type="InterPro" id="IPR035251">
    <property type="entry name" value="ShlB_POTRA"/>
</dbReference>
<dbReference type="AlphaFoldDB" id="A0A1V3JPK1"/>
<feature type="domain" description="ShlB POTRA" evidence="7">
    <location>
        <begin position="153"/>
        <end position="198"/>
    </location>
</feature>
<dbReference type="Pfam" id="PF17287">
    <property type="entry name" value="POTRA_3"/>
    <property type="match status" value="1"/>
</dbReference>
<dbReference type="Gene3D" id="3.10.20.310">
    <property type="entry name" value="membrane protein fhac"/>
    <property type="match status" value="1"/>
</dbReference>
<evidence type="ECO:0000259" key="6">
    <source>
        <dbReference type="Pfam" id="PF08479"/>
    </source>
</evidence>
<dbReference type="RefSeq" id="WP_077423765.1">
    <property type="nucleotide sequence ID" value="NZ_MLHQ01000014.1"/>
</dbReference>
<dbReference type="GO" id="GO:0046819">
    <property type="term" value="P:protein secretion by the type V secretion system"/>
    <property type="evidence" value="ECO:0007669"/>
    <property type="project" value="TreeGrafter"/>
</dbReference>
<dbReference type="GO" id="GO:0008320">
    <property type="term" value="F:protein transmembrane transporter activity"/>
    <property type="evidence" value="ECO:0007669"/>
    <property type="project" value="TreeGrafter"/>
</dbReference>
<evidence type="ECO:0000259" key="7">
    <source>
        <dbReference type="Pfam" id="PF17287"/>
    </source>
</evidence>
<keyword evidence="4" id="KW-0732">Signal</keyword>
<keyword evidence="3" id="KW-0998">Cell outer membrane</keyword>